<accession>A0AAN6WN57</accession>
<evidence type="ECO:0000256" key="2">
    <source>
        <dbReference type="SAM" id="Phobius"/>
    </source>
</evidence>
<evidence type="ECO:0008006" key="5">
    <source>
        <dbReference type="Google" id="ProtNLM"/>
    </source>
</evidence>
<dbReference type="EMBL" id="MU864469">
    <property type="protein sequence ID" value="KAK4184904.1"/>
    <property type="molecule type" value="Genomic_DNA"/>
</dbReference>
<comment type="caution">
    <text evidence="3">The sequence shown here is derived from an EMBL/GenBank/DDBJ whole genome shotgun (WGS) entry which is preliminary data.</text>
</comment>
<keyword evidence="2" id="KW-0812">Transmembrane</keyword>
<keyword evidence="4" id="KW-1185">Reference proteome</keyword>
<dbReference type="AlphaFoldDB" id="A0AAN6WN57"/>
<reference evidence="3" key="2">
    <citation type="submission" date="2023-05" db="EMBL/GenBank/DDBJ databases">
        <authorList>
            <consortium name="Lawrence Berkeley National Laboratory"/>
            <person name="Steindorff A."/>
            <person name="Hensen N."/>
            <person name="Bonometti L."/>
            <person name="Westerberg I."/>
            <person name="Brannstrom I.O."/>
            <person name="Guillou S."/>
            <person name="Cros-Aarteil S."/>
            <person name="Calhoun S."/>
            <person name="Haridas S."/>
            <person name="Kuo A."/>
            <person name="Mondo S."/>
            <person name="Pangilinan J."/>
            <person name="Riley R."/>
            <person name="Labutti K."/>
            <person name="Andreopoulos B."/>
            <person name="Lipzen A."/>
            <person name="Chen C."/>
            <person name="Yanf M."/>
            <person name="Daum C."/>
            <person name="Ng V."/>
            <person name="Clum A."/>
            <person name="Ohm R."/>
            <person name="Martin F."/>
            <person name="Silar P."/>
            <person name="Natvig D."/>
            <person name="Lalanne C."/>
            <person name="Gautier V."/>
            <person name="Ament-Velasquez S.L."/>
            <person name="Kruys A."/>
            <person name="Hutchinson M.I."/>
            <person name="Powell A.J."/>
            <person name="Barry K."/>
            <person name="Miller A.N."/>
            <person name="Grigoriev I.V."/>
            <person name="Debuchy R."/>
            <person name="Gladieux P."/>
            <person name="Thoren M.H."/>
            <person name="Johannesson H."/>
        </authorList>
    </citation>
    <scope>NUCLEOTIDE SEQUENCE</scope>
    <source>
        <strain evidence="3">PSN309</strain>
    </source>
</reference>
<organism evidence="3 4">
    <name type="scientific">Podospora australis</name>
    <dbReference type="NCBI Taxonomy" id="1536484"/>
    <lineage>
        <taxon>Eukaryota</taxon>
        <taxon>Fungi</taxon>
        <taxon>Dikarya</taxon>
        <taxon>Ascomycota</taxon>
        <taxon>Pezizomycotina</taxon>
        <taxon>Sordariomycetes</taxon>
        <taxon>Sordariomycetidae</taxon>
        <taxon>Sordariales</taxon>
        <taxon>Podosporaceae</taxon>
        <taxon>Podospora</taxon>
    </lineage>
</organism>
<feature type="transmembrane region" description="Helical" evidence="2">
    <location>
        <begin position="20"/>
        <end position="41"/>
    </location>
</feature>
<protein>
    <recommendedName>
        <fullName evidence="5">Transmembrane protein</fullName>
    </recommendedName>
</protein>
<proteinExistence type="predicted"/>
<evidence type="ECO:0000313" key="3">
    <source>
        <dbReference type="EMBL" id="KAK4184904.1"/>
    </source>
</evidence>
<feature type="region of interest" description="Disordered" evidence="1">
    <location>
        <begin position="490"/>
        <end position="518"/>
    </location>
</feature>
<name>A0AAN6WN57_9PEZI</name>
<keyword evidence="2" id="KW-0472">Membrane</keyword>
<evidence type="ECO:0000313" key="4">
    <source>
        <dbReference type="Proteomes" id="UP001302126"/>
    </source>
</evidence>
<keyword evidence="2" id="KW-1133">Transmembrane helix</keyword>
<sequence length="518" mass="58181">MTPWFAFSYPITREYPYRWFSWVTYVGGFLFAILFTVFSLATKGYYLEVIYTRNPNITEAELYWFSRAPFSWTDPLSAACQPTELQVGTKVFTDKLWRSYTISSVTVSEEDSPKNILQPVIVYKNNPLENCTVDTITLHVRNETSMAEQYKMASSHFVERIDARADITCHVATHPPAVVRFSSTLGDRPGAWYSPNGAALSNFSEISQSQLDKSNVILADMLFSQYDTLIVDRQLKHRQLLLNTTNNTSPIPPFDLNPAIYSFSQDKTDPPKLITSPTFFKGFRLVPRTQIPTSPSVTTDFTMELLEPIDLPPGMTAPPPSMKIVSTPEIITRTAKLFYSLLLADLGQDHRTSTITTDPALLGEYLDYVIKETDPSLRPNWQIYNFWRNATSVMKPGNESTIYTQYTCQVPRQRVTGSVVIAVMVSDLVLLQALWAVFTWGTMWWMQRTHNGQGNDLMACVGCADDKQKWMMMPGRRTLTGVTVTEVAGGPNGSGGLLSSSSDEEKRVGSGYGTGHVI</sequence>
<reference evidence="3" key="1">
    <citation type="journal article" date="2023" name="Mol. Phylogenet. Evol.">
        <title>Genome-scale phylogeny and comparative genomics of the fungal order Sordariales.</title>
        <authorList>
            <person name="Hensen N."/>
            <person name="Bonometti L."/>
            <person name="Westerberg I."/>
            <person name="Brannstrom I.O."/>
            <person name="Guillou S."/>
            <person name="Cros-Aarteil S."/>
            <person name="Calhoun S."/>
            <person name="Haridas S."/>
            <person name="Kuo A."/>
            <person name="Mondo S."/>
            <person name="Pangilinan J."/>
            <person name="Riley R."/>
            <person name="LaButti K."/>
            <person name="Andreopoulos B."/>
            <person name="Lipzen A."/>
            <person name="Chen C."/>
            <person name="Yan M."/>
            <person name="Daum C."/>
            <person name="Ng V."/>
            <person name="Clum A."/>
            <person name="Steindorff A."/>
            <person name="Ohm R.A."/>
            <person name="Martin F."/>
            <person name="Silar P."/>
            <person name="Natvig D.O."/>
            <person name="Lalanne C."/>
            <person name="Gautier V."/>
            <person name="Ament-Velasquez S.L."/>
            <person name="Kruys A."/>
            <person name="Hutchinson M.I."/>
            <person name="Powell A.J."/>
            <person name="Barry K."/>
            <person name="Miller A.N."/>
            <person name="Grigoriev I.V."/>
            <person name="Debuchy R."/>
            <person name="Gladieux P."/>
            <person name="Hiltunen Thoren M."/>
            <person name="Johannesson H."/>
        </authorList>
    </citation>
    <scope>NUCLEOTIDE SEQUENCE</scope>
    <source>
        <strain evidence="3">PSN309</strain>
    </source>
</reference>
<evidence type="ECO:0000256" key="1">
    <source>
        <dbReference type="SAM" id="MobiDB-lite"/>
    </source>
</evidence>
<gene>
    <name evidence="3" type="ORF">QBC35DRAFT_454769</name>
</gene>
<dbReference type="Proteomes" id="UP001302126">
    <property type="component" value="Unassembled WGS sequence"/>
</dbReference>